<keyword evidence="3" id="KW-1185">Reference proteome</keyword>
<protein>
    <recommendedName>
        <fullName evidence="4">DUF2742 domain-containing protein</fullName>
    </recommendedName>
</protein>
<evidence type="ECO:0000313" key="2">
    <source>
        <dbReference type="EMBL" id="QVT79557.1"/>
    </source>
</evidence>
<accession>A0ABX8EGA8</accession>
<dbReference type="EMBL" id="CP075371">
    <property type="protein sequence ID" value="QVT79557.1"/>
    <property type="molecule type" value="Genomic_DNA"/>
</dbReference>
<proteinExistence type="predicted"/>
<dbReference type="Proteomes" id="UP000679307">
    <property type="component" value="Chromosome"/>
</dbReference>
<gene>
    <name evidence="2" type="ORF">ENKNEFLB_01940</name>
</gene>
<reference evidence="2 3" key="1">
    <citation type="submission" date="2021-05" db="EMBL/GenBank/DDBJ databases">
        <title>Complete genome of Nocardioides aquaticus KCTC 9944T isolated from meromictic and hypersaline Ekho Lake, Antarctica.</title>
        <authorList>
            <person name="Hwang K."/>
            <person name="Kim K.M."/>
            <person name="Choe H."/>
        </authorList>
    </citation>
    <scope>NUCLEOTIDE SEQUENCE [LARGE SCALE GENOMIC DNA]</scope>
    <source>
        <strain evidence="2 3">KCTC 9944</strain>
    </source>
</reference>
<evidence type="ECO:0000313" key="3">
    <source>
        <dbReference type="Proteomes" id="UP000679307"/>
    </source>
</evidence>
<name>A0ABX8EGA8_9ACTN</name>
<organism evidence="2 3">
    <name type="scientific">Nocardioides aquaticus</name>
    <dbReference type="NCBI Taxonomy" id="160826"/>
    <lineage>
        <taxon>Bacteria</taxon>
        <taxon>Bacillati</taxon>
        <taxon>Actinomycetota</taxon>
        <taxon>Actinomycetes</taxon>
        <taxon>Propionibacteriales</taxon>
        <taxon>Nocardioidaceae</taxon>
        <taxon>Nocardioides</taxon>
    </lineage>
</organism>
<evidence type="ECO:0000256" key="1">
    <source>
        <dbReference type="SAM" id="MobiDB-lite"/>
    </source>
</evidence>
<feature type="region of interest" description="Disordered" evidence="1">
    <location>
        <begin position="80"/>
        <end position="102"/>
    </location>
</feature>
<evidence type="ECO:0008006" key="4">
    <source>
        <dbReference type="Google" id="ProtNLM"/>
    </source>
</evidence>
<dbReference type="RefSeq" id="WP_214058989.1">
    <property type="nucleotide sequence ID" value="NZ_BAAAHS010000210.1"/>
</dbReference>
<sequence length="120" mass="13184">MNARDARKAWVRHYTRQAPDAPAFGSAAWLALPDGPAKIAAVVRAAEAWAMDGDDLQARLRAELEAARLADKRAEDAAWQTQGASHRAAYDGKSGTFRPDPEIAREVEQDWLAWTRGEVA</sequence>